<name>A0ABP7KGW1_9ACTN</name>
<feature type="region of interest" description="Disordered" evidence="1">
    <location>
        <begin position="1"/>
        <end position="83"/>
    </location>
</feature>
<sequence length="130" mass="13784">MSRPADRCAPPVYEGEIPDQTGGTGLGTRFATTAGDVMPKVVDGAKPGGSKQPRRDRRPREQHNRNEGRRNGVRRPSSAGLCGPCGHGPVGVVRILPVRQYEAVRGDYCGVIRSTMSGCCFSQVATASSS</sequence>
<proteinExistence type="predicted"/>
<evidence type="ECO:0000313" key="3">
    <source>
        <dbReference type="Proteomes" id="UP001501563"/>
    </source>
</evidence>
<evidence type="ECO:0000256" key="1">
    <source>
        <dbReference type="SAM" id="MobiDB-lite"/>
    </source>
</evidence>
<dbReference type="Proteomes" id="UP001501563">
    <property type="component" value="Unassembled WGS sequence"/>
</dbReference>
<comment type="caution">
    <text evidence="2">The sequence shown here is derived from an EMBL/GenBank/DDBJ whole genome shotgun (WGS) entry which is preliminary data.</text>
</comment>
<protein>
    <submittedName>
        <fullName evidence="2">Uncharacterized protein</fullName>
    </submittedName>
</protein>
<keyword evidence="3" id="KW-1185">Reference proteome</keyword>
<organism evidence="2 3">
    <name type="scientific">Streptomyces lannensis</name>
    <dbReference type="NCBI Taxonomy" id="766498"/>
    <lineage>
        <taxon>Bacteria</taxon>
        <taxon>Bacillati</taxon>
        <taxon>Actinomycetota</taxon>
        <taxon>Actinomycetes</taxon>
        <taxon>Kitasatosporales</taxon>
        <taxon>Streptomycetaceae</taxon>
        <taxon>Streptomyces</taxon>
    </lineage>
</organism>
<accession>A0ABP7KGW1</accession>
<dbReference type="EMBL" id="BAAAZA010000014">
    <property type="protein sequence ID" value="GAA3877262.1"/>
    <property type="molecule type" value="Genomic_DNA"/>
</dbReference>
<reference evidence="3" key="1">
    <citation type="journal article" date="2019" name="Int. J. Syst. Evol. Microbiol.">
        <title>The Global Catalogue of Microorganisms (GCM) 10K type strain sequencing project: providing services to taxonomists for standard genome sequencing and annotation.</title>
        <authorList>
            <consortium name="The Broad Institute Genomics Platform"/>
            <consortium name="The Broad Institute Genome Sequencing Center for Infectious Disease"/>
            <person name="Wu L."/>
            <person name="Ma J."/>
        </authorList>
    </citation>
    <scope>NUCLEOTIDE SEQUENCE [LARGE SCALE GENOMIC DNA]</scope>
    <source>
        <strain evidence="3">JCM 16578</strain>
    </source>
</reference>
<feature type="compositionally biased region" description="Basic and acidic residues" evidence="1">
    <location>
        <begin position="58"/>
        <end position="70"/>
    </location>
</feature>
<gene>
    <name evidence="2" type="ORF">GCM10022207_49280</name>
</gene>
<evidence type="ECO:0000313" key="2">
    <source>
        <dbReference type="EMBL" id="GAA3877262.1"/>
    </source>
</evidence>